<comment type="caution">
    <text evidence="1">Lacks conserved residue(s) required for the propagation of feature annotation.</text>
</comment>
<feature type="disulfide bond" evidence="1">
    <location>
        <begin position="1935"/>
        <end position="1944"/>
    </location>
</feature>
<evidence type="ECO:0000259" key="4">
    <source>
        <dbReference type="PROSITE" id="PS50026"/>
    </source>
</evidence>
<feature type="domain" description="EGF-like" evidence="4">
    <location>
        <begin position="1649"/>
        <end position="1690"/>
    </location>
</feature>
<feature type="compositionally biased region" description="Low complexity" evidence="2">
    <location>
        <begin position="4131"/>
        <end position="4142"/>
    </location>
</feature>
<feature type="compositionally biased region" description="Polar residues" evidence="2">
    <location>
        <begin position="4082"/>
        <end position="4104"/>
    </location>
</feature>
<dbReference type="PANTHER" id="PTHR24052:SF8">
    <property type="entry name" value="NIMROD A, ISOFORM E"/>
    <property type="match status" value="1"/>
</dbReference>
<dbReference type="InterPro" id="IPR000742">
    <property type="entry name" value="EGF"/>
</dbReference>
<keyword evidence="3" id="KW-1133">Transmembrane helix</keyword>
<feature type="disulfide bond" evidence="1">
    <location>
        <begin position="2363"/>
        <end position="2372"/>
    </location>
</feature>
<feature type="region of interest" description="Disordered" evidence="2">
    <location>
        <begin position="505"/>
        <end position="544"/>
    </location>
</feature>
<feature type="compositionally biased region" description="Low complexity" evidence="2">
    <location>
        <begin position="513"/>
        <end position="544"/>
    </location>
</feature>
<feature type="transmembrane region" description="Helical" evidence="3">
    <location>
        <begin position="3642"/>
        <end position="3663"/>
    </location>
</feature>
<reference evidence="6" key="1">
    <citation type="submission" date="2015-09" db="EMBL/GenBank/DDBJ databases">
        <authorList>
            <consortium name="Pathogen Informatics"/>
        </authorList>
    </citation>
    <scope>NUCLEOTIDE SEQUENCE [LARGE SCALE GENOMIC DNA]</scope>
    <source>
        <strain evidence="6">Lake Konstanz</strain>
    </source>
</reference>
<dbReference type="InterPro" id="IPR052485">
    <property type="entry name" value="MEGF_diff_regulators"/>
</dbReference>
<feature type="transmembrane region" description="Helical" evidence="3">
    <location>
        <begin position="3355"/>
        <end position="3374"/>
    </location>
</feature>
<feature type="compositionally biased region" description="Polar residues" evidence="2">
    <location>
        <begin position="475"/>
        <end position="490"/>
    </location>
</feature>
<dbReference type="PROSITE" id="PS50026">
    <property type="entry name" value="EGF_3"/>
    <property type="match status" value="5"/>
</dbReference>
<dbReference type="PANTHER" id="PTHR24052">
    <property type="entry name" value="DELTA-RELATED"/>
    <property type="match status" value="1"/>
</dbReference>
<dbReference type="SMART" id="SM00181">
    <property type="entry name" value="EGF"/>
    <property type="match status" value="20"/>
</dbReference>
<feature type="disulfide bond" evidence="1">
    <location>
        <begin position="1602"/>
        <end position="1611"/>
    </location>
</feature>
<feature type="region of interest" description="Disordered" evidence="2">
    <location>
        <begin position="475"/>
        <end position="494"/>
    </location>
</feature>
<feature type="domain" description="EGF-like" evidence="4">
    <location>
        <begin position="2338"/>
        <end position="2373"/>
    </location>
</feature>
<organism evidence="5 6">
    <name type="scientific">Bodo saltans</name>
    <name type="common">Flagellated protozoan</name>
    <dbReference type="NCBI Taxonomy" id="75058"/>
    <lineage>
        <taxon>Eukaryota</taxon>
        <taxon>Discoba</taxon>
        <taxon>Euglenozoa</taxon>
        <taxon>Kinetoplastea</taxon>
        <taxon>Metakinetoplastina</taxon>
        <taxon>Eubodonida</taxon>
        <taxon>Bodonidae</taxon>
        <taxon>Bodo</taxon>
    </lineage>
</organism>
<feature type="region of interest" description="Disordered" evidence="2">
    <location>
        <begin position="3882"/>
        <end position="3928"/>
    </location>
</feature>
<feature type="transmembrane region" description="Helical" evidence="3">
    <location>
        <begin position="3777"/>
        <end position="3800"/>
    </location>
</feature>
<dbReference type="Proteomes" id="UP000051952">
    <property type="component" value="Unassembled WGS sequence"/>
</dbReference>
<feature type="region of interest" description="Disordered" evidence="2">
    <location>
        <begin position="408"/>
        <end position="461"/>
    </location>
</feature>
<evidence type="ECO:0000256" key="3">
    <source>
        <dbReference type="SAM" id="Phobius"/>
    </source>
</evidence>
<keyword evidence="3 5" id="KW-0812">Transmembrane</keyword>
<feature type="domain" description="EGF-like" evidence="4">
    <location>
        <begin position="1913"/>
        <end position="1945"/>
    </location>
</feature>
<dbReference type="Gene3D" id="2.60.40.10">
    <property type="entry name" value="Immunoglobulins"/>
    <property type="match status" value="1"/>
</dbReference>
<proteinExistence type="predicted"/>
<feature type="compositionally biased region" description="Polar residues" evidence="2">
    <location>
        <begin position="669"/>
        <end position="680"/>
    </location>
</feature>
<dbReference type="GO" id="GO:0016020">
    <property type="term" value="C:membrane"/>
    <property type="evidence" value="ECO:0007669"/>
    <property type="project" value="TreeGrafter"/>
</dbReference>
<feature type="transmembrane region" description="Helical" evidence="3">
    <location>
        <begin position="3718"/>
        <end position="3735"/>
    </location>
</feature>
<dbReference type="OrthoDB" id="409374at2759"/>
<dbReference type="Gene3D" id="2.170.300.10">
    <property type="entry name" value="Tie2 ligand-binding domain superfamily"/>
    <property type="match status" value="1"/>
</dbReference>
<feature type="disulfide bond" evidence="1">
    <location>
        <begin position="1680"/>
        <end position="1689"/>
    </location>
</feature>
<feature type="transmembrane region" description="Helical" evidence="3">
    <location>
        <begin position="3461"/>
        <end position="3483"/>
    </location>
</feature>
<dbReference type="EMBL" id="CYKH01000749">
    <property type="protein sequence ID" value="CUG31867.1"/>
    <property type="molecule type" value="Genomic_DNA"/>
</dbReference>
<feature type="region of interest" description="Disordered" evidence="2">
    <location>
        <begin position="3954"/>
        <end position="3974"/>
    </location>
</feature>
<feature type="compositionally biased region" description="Low complexity" evidence="2">
    <location>
        <begin position="418"/>
        <end position="454"/>
    </location>
</feature>
<dbReference type="PROSITE" id="PS00022">
    <property type="entry name" value="EGF_1"/>
    <property type="match status" value="7"/>
</dbReference>
<name>A0A0S4IWQ3_BODSA</name>
<dbReference type="PRINTS" id="PR00011">
    <property type="entry name" value="EGFLAMININ"/>
</dbReference>
<feature type="domain" description="EGF-like" evidence="4">
    <location>
        <begin position="1576"/>
        <end position="1612"/>
    </location>
</feature>
<evidence type="ECO:0000256" key="1">
    <source>
        <dbReference type="PROSITE-ProRule" id="PRU00076"/>
    </source>
</evidence>
<dbReference type="InterPro" id="IPR002049">
    <property type="entry name" value="LE_dom"/>
</dbReference>
<feature type="disulfide bond" evidence="1">
    <location>
        <begin position="2245"/>
        <end position="2254"/>
    </location>
</feature>
<dbReference type="CDD" id="cd00055">
    <property type="entry name" value="EGF_Lam"/>
    <property type="match status" value="2"/>
</dbReference>
<keyword evidence="3" id="KW-0472">Membrane</keyword>
<feature type="transmembrane region" description="Helical" evidence="3">
    <location>
        <begin position="3741"/>
        <end position="3765"/>
    </location>
</feature>
<feature type="compositionally biased region" description="Low complexity" evidence="2">
    <location>
        <begin position="4105"/>
        <end position="4117"/>
    </location>
</feature>
<feature type="domain" description="EGF-like" evidence="4">
    <location>
        <begin position="2219"/>
        <end position="2255"/>
    </location>
</feature>
<keyword evidence="6" id="KW-1185">Reference proteome</keyword>
<dbReference type="InterPro" id="IPR013783">
    <property type="entry name" value="Ig-like_fold"/>
</dbReference>
<evidence type="ECO:0000313" key="5">
    <source>
        <dbReference type="EMBL" id="CUG31867.1"/>
    </source>
</evidence>
<accession>A0A0S4IWQ3</accession>
<feature type="region of interest" description="Disordered" evidence="2">
    <location>
        <begin position="4082"/>
        <end position="4174"/>
    </location>
</feature>
<feature type="transmembrane region" description="Helical" evidence="3">
    <location>
        <begin position="3577"/>
        <end position="3597"/>
    </location>
</feature>
<evidence type="ECO:0000313" key="6">
    <source>
        <dbReference type="Proteomes" id="UP000051952"/>
    </source>
</evidence>
<feature type="transmembrane region" description="Helical" evidence="3">
    <location>
        <begin position="3402"/>
        <end position="3421"/>
    </location>
</feature>
<evidence type="ECO:0000256" key="2">
    <source>
        <dbReference type="SAM" id="MobiDB-lite"/>
    </source>
</evidence>
<feature type="compositionally biased region" description="Polar residues" evidence="2">
    <location>
        <begin position="3899"/>
        <end position="3910"/>
    </location>
</feature>
<feature type="compositionally biased region" description="Low complexity" evidence="2">
    <location>
        <begin position="648"/>
        <end position="668"/>
    </location>
</feature>
<keyword evidence="1" id="KW-0245">EGF-like domain</keyword>
<dbReference type="Gene3D" id="2.10.25.10">
    <property type="entry name" value="Laminin"/>
    <property type="match status" value="3"/>
</dbReference>
<protein>
    <submittedName>
        <fullName evidence="5">Transmembrane protein, putative</fullName>
    </submittedName>
</protein>
<sequence>MPRGTVTIQLRDTVIRGGSVVYVYGSMINPLQTLNLHVSNVTVLQGAIVVVGAFVTRSALIISDSTFASYNFLPQAASLSWLTEEYLAVLTPTDISNINQYASSLIVASLMLDGLSQFIVQDSILTAYGFNASSSVGTTAAPLYFVGEVFVSTSSSLLISGCVLSAWSTMNTAYAAASLLSTATISVSGGSVLGIIGSYVGAPILLQNVTSVDTSSLVILHDLVMVGTHLEGTTTSGNQPRKLAGSGSVIQGLSVTVLTHAFLVVRGVSGTATNVIAASPNGNITIGGSSNNSATLLITSSVALGALVQATSLSVAPGSEVSLIGNQAGAAFLSLQFGWSMVANTTSVYMGCNTIGGVVFGLRDQYSGYPMTNFVCEMGCGTNGRCLNTTGAANVTSCKCKCLGFDSSRKCSQTPEASTTTTLSTSMSLTSSSSMSPTDTVTVSSSPSDETSMSKTFSPAQPSVTLSKTFSAVLSNTTSLSPPPTASESPSVPLLVSGTHVKSVTRKKSVTHSMSSVQSASLSASTSVSNPTKSSSPTSLGSLTPSVSMSITVLSETPAKSSTHSWNTTTSHTFLPSVTKLTMTSTPSDSQMSSTTLSLSQQLSASSSLRLSPTSTLSFSQGLSMSNSTHVSPTVTLALSLLSTSSTPSVTASSSSSSSLTSTRTASRIPSSPSATLDATPSLSPLWPGAIGITVGAANDSLTMRRYLADGVERFGILGPTTFVVWPLLHDGQAVQAGFHRHPQPPFHLSLTNPTAQLPFIASMSERCSTALPCEVVVVPSFDPSTVVEMLVDYGTTAIANISSLAVFAYESQTPVRLEVITDSPRSVCRDTPLPELYLRAVDINGFPYAATTSVLTTLSISKEGESDALLEVQYPVSGQLGPAMSIVALPDPSASSVLLNLVATAPSLQPALATFELLTCPIVRHSETSAHVIAASASSPTAVVLFHAPLSSLPKPLLCILTSRTSSTATTQRVAVRINASTVQCSIDDDAADVTLVIGDDWDNTTSQSVQLLRPLSVPRLQFMNTYTFQPAPPTAEASSSLQPGCVAVSWLDGDDILQEDSLADLTDVTSIAATLSTSIQAAWNATSITIIKPYTTTTTRTRSGWFVCFPSSLEPITTAVTYSATVSLSIAATLTLLNGTVITSSASVALTFQPSDLSCHDMITSVLTPALVYGGVLSSSRTITFTKPITLIAPIVPTIFIDNSTCQLMSSAKNTAIVVSLAACSPPLTPALVAGRPKVSDIMLQDAGGALYSSAFQRSSTPTPRILAVEGCSKDVFPQALGCPPRGRTPLTIHGSQLLPIGAYQLSFTFADNPNSVLCTSLTHVDAELLVCTSYPGFGTNGTAVLSLVSSIADVVAVKDGVLTFGPNAAGLCPNGTNGIQCSGRGTCDPLTGHCACDRSPTSGYWGGADCSACDLRFNQSDGCLLACPISSDGVVCSGRGECANGLCFCGSTWTTNACDGDCPGVGSACSAHGTCDTETGSCTCIRNADGSGFAGVDCAACVEGFSGADCTTPCPVDLATGNVCSGRGACFEGGCMCVKEYCGRTCELTVGVDDCGNCQLSGIFGTKCEEQCPGAETSNPCSGHGRCSGGRFGTGKCLCSEGYGMSDCSAACATSADGSLCGNVGTCSALTGTCVCDRFRGGAACTTECPRSGLANLVCGGHGKCDEGSTGTGACICNAGYRGDACDTTCSDSDIPCNGRGICSAVGLCECNADATVGYWDGDNCDRCAGLYAGPDCIGQCPTANANAACSGHGTCGSDIVCLCESSIDGGHWGGEACNTCQTGYYGPQCLEECPGGACAPCFNHGRCSDGVNGTGVCTCDFNATFGFWSSYDCSLCVAGWYGYLCGSLCPRTDAGVFCGNGTCRDGYSGDGVCVCNAGFTVNDTTRNGVCTICADGYFGANCTACPSNNGLPCSGNGICDDGLQGTGICTCRVGYSGPNCSLMCPVAFGRTCGNGGCVANNTCVCAAYWDLSSGSCSTCIDGNYGLDCSLTCPPCVFGKCMQDGSCVCHSGYWGAQCDHICPGGATAPCSGNGTCNVVTGTCACKSSLRDGFYIGDSCDQCDPRYNSIGCSVPCPVFGGYVCYGRGTCFNGACNSCAPLSNETELIVLRCGTACEGIDSTCVESTGCDLGYYGPTCSNTCPGTTFSPPSSSTVNATCSRNGLCTVDGSCLCKAGYYGTGCSSSCPASPLGLCSNRGVCRNATCTCYAGSFGVACEGECPGGLSTPCNRRGTCDSHSGVCTCRLGYYGTSCAYVCPGGATTPCTLSGTCQLSGSCQCYNDATRGFFIGDSCSRCAEEYAGPSCNITCLRSRGSVVSRRCQCLPGYVGDNCSQSCPVDTAGVFCSSHGSCVITAATPSCSCDTDYYGSDCATHCTVASCQRSGLYRPQCNPSTGSCECRSNSLGQWTGSACDVCVAGYWGSECSFPCACNSHGTCSRDGGLCQCYRDISFGFWMGTDCSVCASGYTGSTCNVVDIDLTVTATDVTTVKESISSAPQKLLSIMDDEQASLIVQDAVDLHIFRVLRTTGLGNTSVDGNFTLPFVATRATVLNATHYSFVSASGEHAFVLRSNPTSVTSSPLEISVRRSAAQAICNDTVVADVMYSQQSCAVMSSGCGTDHYLQCSATALPLTGSAVVITDNVVSAASTPDGSSVVLFGESLAAGATDLNWAVVVWNMADATTTYAEVNGDAASSGKPLACVVLTNEIALCAVYSTGLGLRVSRFAFTNLVDTLSREIVQLSTQLTAPTVTVLVASSNTNIGMIGFHSSILAGSSMYLFQASTLDLLGSLEQQASTLLAAAEISDALRQMIVVLDGLFSTIVRTLNLFGIRSVSPDVVDFNGGATITVSGVAFPSNSTTTPIWCNVSDTLLPAVVLNDTHLECTTISAANSDGTCSVDRLSIVVGGTFQGRSTTRTGVIGLYRPIPAELETAVSVEGDAGYGSYDQETSVTLSGFGFVESVAARCRLEVLSPQPNTSAIAVVYETSVVQFISATRVQCFQPSGLAASATTTAFRYSHDGTFFGASVAPFQIVGPTAALAIDAIGGTIISAETIATLSPLHVYTTDLYGNRRMRFENMNYSIRCSTLEPQVQIVGNPELITFTEPSQLLQPVHRGVALFSGVKISSPTAGTLRLHCFATVDIALTVTVDLTIVAGQPAAIAIDARSTWVAGVLQPLRLQPSPHVWLVDAAGNFVSATSEFARVIYTAADVDSTSSTATAFASPSGDGTYTFESIIVRTTFDVPATMKFSIGNDIRLTYTIPQELCVAGVEYAVSGSFECAPCPPHGICDGTSTVQVQPGYWRADRLALTFYECSSTDAACPGGGSCNEGYEGVRCGACSEGYGRSASTCERCSSTSVNSAVIAIVFAVFLAVIYYLSIYTMPVKCFNEAEVFALERTERNPFSIVMKIAISHFQMISIIPFASLKLPPWLASFVAGSGRLSMQLNISFFSCAITPDDVAAMQVLLAIIPVTIGIFIVVSAVAAILETSLLTSVSKIKAQLYRRAAPRGVATDADQRENVAKIIACDNEHFSTIVKSHDELFNDDEQLKGSPTVVTWSSEKNLDFIFDNSEGSQERFERFINMLTVSVVVILFIMYPTIVDACAGILQCQTIDYGSGKPSASVVERDPSIDCASERYRVANAMGWGFLIAVGIGVPVLSVAAVRLISRVTCRGDIEVAKTVFFFTTGGYRDSLWFWECVSLARKFVLVIAVTAAQEDEMRILFATWVIIFAFLLNISLRPWAEFVLSVTEATSLGVVALTFGLCGLLFQPTIATDDANVAAVYAAIAVVNLIAVGVIFVALLWSARRVVASLAQNPGLIGRLCATLIRLQEEEQVTSKPRALATDVISHHTLLKATHERLLTLADAERLAHALVHEGRLRLHAEQLSTSQTGSPHLGRSAMSPHSPNRSQSWFDGTHSAKDNGAASPVLTTTSPVNVSSISVSLRRSSLRRLMLGHEDSQHASLSEKAPSTEAIPARRRGGVAAVADEAMGGIPSQAMGGIPSPLGHSASITFANPLQRKSQRQSTTTVSTAIGNLVSDVLLKSRRDQLLGTSHHESSAMQGVVTETSAVEEIRADSELIVLNPLTSHSDTDNNEQLNPLSPPNSTKQLSSSLREQSQSRPASRRDQWMGEGGSMSMSKRSQQQQRLDRVLSPVGPSAHAEEEEDGPTSPSTRERDQPFLVRATSPASLLLPPHYHNTMIRTTPHQHVSSGLSAAIVAVESNLHTLQTLEHFCAVRLRSAYARSSTMPLLSEEELVHHKSILEELYDAEMELVVSVQRLEFMLRVETDKHMNV</sequence>
<keyword evidence="1" id="KW-1015">Disulfide bond</keyword>
<feature type="region of interest" description="Disordered" evidence="2">
    <location>
        <begin position="648"/>
        <end position="680"/>
    </location>
</feature>
<gene>
    <name evidence="5" type="ORF">BSAL_77530</name>
</gene>
<dbReference type="VEuPathDB" id="TriTrypDB:BSAL_77530"/>